<evidence type="ECO:0000313" key="3">
    <source>
        <dbReference type="Proteomes" id="UP000000812"/>
    </source>
</evidence>
<dbReference type="AlphaFoldDB" id="Q9PGB7"/>
<organism evidence="2 3">
    <name type="scientific">Xylella fastidiosa (strain 9a5c)</name>
    <dbReference type="NCBI Taxonomy" id="160492"/>
    <lineage>
        <taxon>Bacteria</taxon>
        <taxon>Pseudomonadati</taxon>
        <taxon>Pseudomonadota</taxon>
        <taxon>Gammaproteobacteria</taxon>
        <taxon>Lysobacterales</taxon>
        <taxon>Lysobacteraceae</taxon>
        <taxon>Xylella</taxon>
    </lineage>
</organism>
<dbReference type="Proteomes" id="UP000000812">
    <property type="component" value="Chromosome"/>
</dbReference>
<name>Q9PGB7_XYLFA</name>
<dbReference type="HOGENOM" id="CLU_2025857_0_0_6"/>
<proteinExistence type="predicted"/>
<dbReference type="KEGG" id="xfa:XF_0385"/>
<reference evidence="2 3" key="1">
    <citation type="journal article" date="2000" name="Nature">
        <title>The genome sequence of the plant pathogen Xylella fastidiosa.</title>
        <authorList>
            <person name="Simpson A.J."/>
            <person name="Reinach F.C."/>
            <person name="Arruda P."/>
            <person name="Abreu F.A."/>
            <person name="Acencio M."/>
            <person name="Alvarenga R."/>
            <person name="Alves L.M."/>
            <person name="Araya J.E."/>
            <person name="Baia G.S."/>
            <person name="Baptista C.S."/>
            <person name="Barros M.H."/>
            <person name="Bonaccorsi E.D."/>
            <person name="Bordin S."/>
            <person name="Bove J.M."/>
            <person name="Briones M.R."/>
            <person name="Bueno M.R."/>
            <person name="Camargo A.A."/>
            <person name="Camargo L.E."/>
            <person name="Carraro D.M."/>
            <person name="Carrer H."/>
            <person name="Colauto N.B."/>
            <person name="Colombo C."/>
            <person name="Costa F.F."/>
            <person name="Costa M.C."/>
            <person name="Costa-Neto C.M."/>
            <person name="Coutinho L.L."/>
            <person name="Cristofani M."/>
            <person name="Dias-Neto E."/>
            <person name="Docena C."/>
            <person name="El-Dorry H."/>
            <person name="Facincani A.P."/>
            <person name="Ferreira A.J."/>
            <person name="Ferreira V.C."/>
            <person name="Ferro J.A."/>
            <person name="Fraga J.S."/>
            <person name="Franca S.C."/>
            <person name="Franco M.C."/>
            <person name="Frohme M."/>
            <person name="Furlan L.R."/>
            <person name="Garnier M."/>
            <person name="Goldman G.H."/>
            <person name="Goldman M.H."/>
            <person name="Gomes S.L."/>
            <person name="Gruber A."/>
            <person name="Ho P.L."/>
            <person name="Hoheisel J.D."/>
            <person name="Junqueira M.L."/>
            <person name="Kemper E.L."/>
            <person name="Kitajima J.P."/>
            <person name="Krieger J.E."/>
            <person name="Kuramae E.E."/>
            <person name="Laigret F."/>
            <person name="Lambais M.R."/>
            <person name="Leite L.C."/>
            <person name="Lemos E.G."/>
            <person name="Lemos M.V."/>
            <person name="Lopes S.A."/>
            <person name="Lopes C.R."/>
            <person name="Machado J.A."/>
            <person name="Machado M.A."/>
            <person name="Madeira A.M."/>
            <person name="Madeira H.M."/>
            <person name="Marino C.L."/>
            <person name="Marques M.V."/>
            <person name="Martins E.A."/>
            <person name="Martins E.M."/>
            <person name="Matsukuma A.Y."/>
            <person name="Menck C.F."/>
            <person name="Miracca E.C."/>
            <person name="Miyaki C.Y."/>
            <person name="Monteriro-Vitorello C.B."/>
            <person name="Moon D.H."/>
            <person name="Nagai M.A."/>
            <person name="Nascimento A.L."/>
            <person name="Netto L.E."/>
            <person name="Nhani A.Jr."/>
            <person name="Nobrega F.G."/>
            <person name="Nunes L.R."/>
            <person name="Oliveira M.A."/>
            <person name="de Oliveira M.C."/>
            <person name="de Oliveira R.C."/>
            <person name="Palmieri D.A."/>
            <person name="Paris A."/>
            <person name="Peixoto B.R."/>
            <person name="Pereira G.A."/>
            <person name="Pereira H.A.Jr."/>
            <person name="Pesquero J.B."/>
            <person name="Quaggio R.B."/>
            <person name="Roberto P.G."/>
            <person name="Rodrigues V."/>
            <person name="de M Rosa A.J."/>
            <person name="de Rosa V.E.Jr."/>
            <person name="de Sa R.G."/>
            <person name="Santelli R.V."/>
            <person name="Sawasaki H.E."/>
            <person name="da Silva A.C."/>
            <person name="da Silva A.M."/>
            <person name="da Silva F.R."/>
            <person name="da Silva W.A.Jr."/>
            <person name="da Silveira J.F."/>
            <person name="Silvestri M.L."/>
            <person name="Siqueira W.J."/>
            <person name="de Souza A.A."/>
            <person name="de Souza A.P."/>
            <person name="Terenzi M.F."/>
            <person name="Truffi D."/>
            <person name="Tsai S.M."/>
            <person name="Tsuhako M.H."/>
            <person name="Vallada H."/>
            <person name="Van Sluys M.A."/>
            <person name="Verjovski-Almeida S."/>
            <person name="Vettore A.L."/>
            <person name="Zago M.A."/>
            <person name="Zatz M."/>
            <person name="Meidanis J."/>
            <person name="Setubal J.C."/>
        </authorList>
    </citation>
    <scope>NUCLEOTIDE SEQUENCE [LARGE SCALE GENOMIC DNA]</scope>
    <source>
        <strain evidence="2 3">9a5c</strain>
    </source>
</reference>
<feature type="region of interest" description="Disordered" evidence="1">
    <location>
        <begin position="63"/>
        <end position="83"/>
    </location>
</feature>
<protein>
    <submittedName>
        <fullName evidence="2">Uncharacterized protein</fullName>
    </submittedName>
</protein>
<gene>
    <name evidence="2" type="ordered locus">XF_0385</name>
</gene>
<dbReference type="PIR" id="F82812">
    <property type="entry name" value="F82812"/>
</dbReference>
<feature type="compositionally biased region" description="Basic residues" evidence="1">
    <location>
        <begin position="63"/>
        <end position="77"/>
    </location>
</feature>
<evidence type="ECO:0000256" key="1">
    <source>
        <dbReference type="SAM" id="MobiDB-lite"/>
    </source>
</evidence>
<evidence type="ECO:0000313" key="2">
    <source>
        <dbReference type="EMBL" id="AAF83195.1"/>
    </source>
</evidence>
<dbReference type="EMBL" id="AE003849">
    <property type="protein sequence ID" value="AAF83195.1"/>
    <property type="molecule type" value="Genomic_DNA"/>
</dbReference>
<sequence>MQPQITACNRIARKRYLRVFPFDSKVYWCGFQPSGVFHWYSSSLVKRLAAPRNITLDWNRFKSHHRHRQHNTNKTPKRRSDLPPKRYTSFEFWKLLKMMLGRHFDEARIDKTHLYAITYLLK</sequence>
<accession>Q9PGB7</accession>